<keyword evidence="7" id="KW-1015">Disulfide bond</keyword>
<evidence type="ECO:0000256" key="6">
    <source>
        <dbReference type="ARBA" id="ARBA00023014"/>
    </source>
</evidence>
<dbReference type="RefSeq" id="WP_396947448.1">
    <property type="nucleotide sequence ID" value="NZ_JBIRXV010000003.1"/>
</dbReference>
<evidence type="ECO:0000256" key="5">
    <source>
        <dbReference type="ARBA" id="ARBA00023004"/>
    </source>
</evidence>
<feature type="chain" id="PRO_5045459661" description="Cytochrome bc1 complex Rieske iron-sulfur subunit" evidence="11">
    <location>
        <begin position="40"/>
        <end position="156"/>
    </location>
</feature>
<evidence type="ECO:0000256" key="11">
    <source>
        <dbReference type="SAM" id="SignalP"/>
    </source>
</evidence>
<dbReference type="EMBL" id="JBIRXV010000003">
    <property type="protein sequence ID" value="MFI2321933.1"/>
    <property type="molecule type" value="Genomic_DNA"/>
</dbReference>
<dbReference type="Gene3D" id="2.102.10.10">
    <property type="entry name" value="Rieske [2Fe-2S] iron-sulphur domain"/>
    <property type="match status" value="1"/>
</dbReference>
<evidence type="ECO:0000256" key="7">
    <source>
        <dbReference type="ARBA" id="ARBA00023157"/>
    </source>
</evidence>
<feature type="domain" description="Rieske" evidence="12">
    <location>
        <begin position="66"/>
        <end position="155"/>
    </location>
</feature>
<keyword evidence="6" id="KW-0411">Iron-sulfur</keyword>
<dbReference type="Pfam" id="PF00355">
    <property type="entry name" value="Rieske"/>
    <property type="match status" value="1"/>
</dbReference>
<name>A0ABW7WG29_9NOCA</name>
<keyword evidence="14" id="KW-1185">Reference proteome</keyword>
<evidence type="ECO:0000256" key="2">
    <source>
        <dbReference type="ARBA" id="ARBA00015816"/>
    </source>
</evidence>
<gene>
    <name evidence="13" type="ORF">ACH47G_15710</name>
</gene>
<dbReference type="Proteomes" id="UP001611450">
    <property type="component" value="Unassembled WGS sequence"/>
</dbReference>
<evidence type="ECO:0000259" key="12">
    <source>
        <dbReference type="PROSITE" id="PS51296"/>
    </source>
</evidence>
<dbReference type="PANTHER" id="PTHR10134">
    <property type="entry name" value="CYTOCHROME B-C1 COMPLEX SUBUNIT RIESKE, MITOCHONDRIAL"/>
    <property type="match status" value="1"/>
</dbReference>
<sequence>MKRFEPWLTGDQLRTRRGVVIAGAGIAAAAAVTACTAHAQDDAAPTPDAAPAAPEDRPADADRAANALAKTADIPVGGGVIVGDIVVTQPSAGAFVGLSSVCTHAGCKVASVSGGTINCACHGSKFALDGSVARGPANRPLAPRGIRVSGDSVVAD</sequence>
<feature type="signal peptide" evidence="11">
    <location>
        <begin position="1"/>
        <end position="39"/>
    </location>
</feature>
<evidence type="ECO:0000256" key="1">
    <source>
        <dbReference type="ARBA" id="ARBA00002494"/>
    </source>
</evidence>
<dbReference type="InterPro" id="IPR014349">
    <property type="entry name" value="Rieske_Fe-S_prot"/>
</dbReference>
<comment type="function">
    <text evidence="1">Iron-sulfur subunit of the cytochrome bc1 complex, an essential component of the respiratory electron transport chain required for ATP synthesis. The bc1 complex catalyzes the oxidation of menaquinol and the reduction of cytochrome c in the respiratory chain. The bc1 complex operates through a Q-cycle mechanism that couples electron transfer to generation of the proton gradient that drives ATP synthesis.</text>
</comment>
<evidence type="ECO:0000256" key="3">
    <source>
        <dbReference type="ARBA" id="ARBA00022714"/>
    </source>
</evidence>
<dbReference type="PROSITE" id="PS51296">
    <property type="entry name" value="RIESKE"/>
    <property type="match status" value="1"/>
</dbReference>
<evidence type="ECO:0000256" key="4">
    <source>
        <dbReference type="ARBA" id="ARBA00022723"/>
    </source>
</evidence>
<dbReference type="InterPro" id="IPR017941">
    <property type="entry name" value="Rieske_2Fe-2S"/>
</dbReference>
<dbReference type="PROSITE" id="PS51257">
    <property type="entry name" value="PROKAR_LIPOPROTEIN"/>
    <property type="match status" value="1"/>
</dbReference>
<organism evidence="13 14">
    <name type="scientific">Nocardia beijingensis</name>
    <dbReference type="NCBI Taxonomy" id="95162"/>
    <lineage>
        <taxon>Bacteria</taxon>
        <taxon>Bacillati</taxon>
        <taxon>Actinomycetota</taxon>
        <taxon>Actinomycetes</taxon>
        <taxon>Mycobacteriales</taxon>
        <taxon>Nocardiaceae</taxon>
        <taxon>Nocardia</taxon>
    </lineage>
</organism>
<evidence type="ECO:0000256" key="10">
    <source>
        <dbReference type="SAM" id="MobiDB-lite"/>
    </source>
</evidence>
<proteinExistence type="predicted"/>
<protein>
    <recommendedName>
        <fullName evidence="2">Cytochrome bc1 complex Rieske iron-sulfur subunit</fullName>
    </recommendedName>
    <alternativeName>
        <fullName evidence="8">Cytochrome bc1 reductase complex subunit QcrA</fullName>
    </alternativeName>
</protein>
<keyword evidence="3" id="KW-0001">2Fe-2S</keyword>
<dbReference type="InterPro" id="IPR005805">
    <property type="entry name" value="Rieske_Fe-S_prot_C"/>
</dbReference>
<dbReference type="CDD" id="cd03467">
    <property type="entry name" value="Rieske"/>
    <property type="match status" value="1"/>
</dbReference>
<dbReference type="SUPFAM" id="SSF50022">
    <property type="entry name" value="ISP domain"/>
    <property type="match status" value="1"/>
</dbReference>
<feature type="compositionally biased region" description="Low complexity" evidence="10">
    <location>
        <begin position="41"/>
        <end position="53"/>
    </location>
</feature>
<evidence type="ECO:0000313" key="14">
    <source>
        <dbReference type="Proteomes" id="UP001611450"/>
    </source>
</evidence>
<comment type="cofactor">
    <cofactor evidence="9">
        <name>[2Fe-2S] cluster</name>
        <dbReference type="ChEBI" id="CHEBI:190135"/>
    </cofactor>
</comment>
<comment type="caution">
    <text evidence="13">The sequence shown here is derived from an EMBL/GenBank/DDBJ whole genome shotgun (WGS) entry which is preliminary data.</text>
</comment>
<dbReference type="InterPro" id="IPR036922">
    <property type="entry name" value="Rieske_2Fe-2S_sf"/>
</dbReference>
<evidence type="ECO:0000256" key="9">
    <source>
        <dbReference type="ARBA" id="ARBA00034078"/>
    </source>
</evidence>
<feature type="region of interest" description="Disordered" evidence="10">
    <location>
        <begin position="41"/>
        <end position="60"/>
    </location>
</feature>
<evidence type="ECO:0000313" key="13">
    <source>
        <dbReference type="EMBL" id="MFI2321933.1"/>
    </source>
</evidence>
<accession>A0ABW7WG29</accession>
<dbReference type="PRINTS" id="PR00162">
    <property type="entry name" value="RIESKE"/>
</dbReference>
<reference evidence="13 14" key="1">
    <citation type="submission" date="2024-10" db="EMBL/GenBank/DDBJ databases">
        <title>The Natural Products Discovery Center: Release of the First 8490 Sequenced Strains for Exploring Actinobacteria Biosynthetic Diversity.</title>
        <authorList>
            <person name="Kalkreuter E."/>
            <person name="Kautsar S.A."/>
            <person name="Yang D."/>
            <person name="Bader C.D."/>
            <person name="Teijaro C.N."/>
            <person name="Fluegel L."/>
            <person name="Davis C.M."/>
            <person name="Simpson J.R."/>
            <person name="Lauterbach L."/>
            <person name="Steele A.D."/>
            <person name="Gui C."/>
            <person name="Meng S."/>
            <person name="Li G."/>
            <person name="Viehrig K."/>
            <person name="Ye F."/>
            <person name="Su P."/>
            <person name="Kiefer A.F."/>
            <person name="Nichols A."/>
            <person name="Cepeda A.J."/>
            <person name="Yan W."/>
            <person name="Fan B."/>
            <person name="Jiang Y."/>
            <person name="Adhikari A."/>
            <person name="Zheng C.-J."/>
            <person name="Schuster L."/>
            <person name="Cowan T.M."/>
            <person name="Smanski M.J."/>
            <person name="Chevrette M.G."/>
            <person name="De Carvalho L.P.S."/>
            <person name="Shen B."/>
        </authorList>
    </citation>
    <scope>NUCLEOTIDE SEQUENCE [LARGE SCALE GENOMIC DNA]</scope>
    <source>
        <strain evidence="13 14">NPDC019626</strain>
    </source>
</reference>
<keyword evidence="4" id="KW-0479">Metal-binding</keyword>
<evidence type="ECO:0000256" key="8">
    <source>
        <dbReference type="ARBA" id="ARBA00029586"/>
    </source>
</evidence>
<keyword evidence="5" id="KW-0408">Iron</keyword>
<keyword evidence="11" id="KW-0732">Signal</keyword>